<dbReference type="Gene3D" id="1.10.1270.10">
    <property type="entry name" value="TrpR-like"/>
    <property type="match status" value="1"/>
</dbReference>
<proteinExistence type="predicted"/>
<keyword evidence="2" id="KW-1185">Reference proteome</keyword>
<dbReference type="OrthoDB" id="2487447at2759"/>
<dbReference type="InterPro" id="IPR009057">
    <property type="entry name" value="Homeodomain-like_sf"/>
</dbReference>
<gene>
    <name evidence="1" type="ORF">DEBURN_LOCUS8489</name>
</gene>
<dbReference type="AlphaFoldDB" id="A0A9N9BVH0"/>
<name>A0A9N9BVH0_9GLOM</name>
<reference evidence="1" key="1">
    <citation type="submission" date="2021-06" db="EMBL/GenBank/DDBJ databases">
        <authorList>
            <person name="Kallberg Y."/>
            <person name="Tangrot J."/>
            <person name="Rosling A."/>
        </authorList>
    </citation>
    <scope>NUCLEOTIDE SEQUENCE</scope>
    <source>
        <strain evidence="1">AZ414A</strain>
    </source>
</reference>
<sequence>MLQLLDKQVTTKKHYTTLKERVQIVHLLQKRYTTREISKMQHINPSTVSRIKKRWLENHSVENLPKCLSIPAT</sequence>
<comment type="caution">
    <text evidence="1">The sequence shown here is derived from an EMBL/GenBank/DDBJ whole genome shotgun (WGS) entry which is preliminary data.</text>
</comment>
<dbReference type="Proteomes" id="UP000789706">
    <property type="component" value="Unassembled WGS sequence"/>
</dbReference>
<dbReference type="InterPro" id="IPR038116">
    <property type="entry name" value="TrpR-like_sf"/>
</dbReference>
<dbReference type="Pfam" id="PF13384">
    <property type="entry name" value="HTH_23"/>
    <property type="match status" value="1"/>
</dbReference>
<dbReference type="EMBL" id="CAJVPK010001261">
    <property type="protein sequence ID" value="CAG8579225.1"/>
    <property type="molecule type" value="Genomic_DNA"/>
</dbReference>
<organism evidence="1 2">
    <name type="scientific">Diversispora eburnea</name>
    <dbReference type="NCBI Taxonomy" id="1213867"/>
    <lineage>
        <taxon>Eukaryota</taxon>
        <taxon>Fungi</taxon>
        <taxon>Fungi incertae sedis</taxon>
        <taxon>Mucoromycota</taxon>
        <taxon>Glomeromycotina</taxon>
        <taxon>Glomeromycetes</taxon>
        <taxon>Diversisporales</taxon>
        <taxon>Diversisporaceae</taxon>
        <taxon>Diversispora</taxon>
    </lineage>
</organism>
<evidence type="ECO:0000313" key="2">
    <source>
        <dbReference type="Proteomes" id="UP000789706"/>
    </source>
</evidence>
<dbReference type="SUPFAM" id="SSF46689">
    <property type="entry name" value="Homeodomain-like"/>
    <property type="match status" value="1"/>
</dbReference>
<protein>
    <submittedName>
        <fullName evidence="1">9792_t:CDS:1</fullName>
    </submittedName>
</protein>
<accession>A0A9N9BVH0</accession>
<evidence type="ECO:0000313" key="1">
    <source>
        <dbReference type="EMBL" id="CAG8579225.1"/>
    </source>
</evidence>